<dbReference type="AlphaFoldDB" id="A0A9E9LFD0"/>
<dbReference type="EMBL" id="CP098248">
    <property type="protein sequence ID" value="WAV96787.1"/>
    <property type="molecule type" value="Genomic_DNA"/>
</dbReference>
<evidence type="ECO:0000259" key="1">
    <source>
        <dbReference type="PROSITE" id="PS51186"/>
    </source>
</evidence>
<dbReference type="InterPro" id="IPR050276">
    <property type="entry name" value="MshD_Acetyltransferase"/>
</dbReference>
<name>A0A9E9LFD0_9BURK</name>
<dbReference type="EMBL" id="CP098251">
    <property type="protein sequence ID" value="WAV91010.1"/>
    <property type="molecule type" value="Genomic_DNA"/>
</dbReference>
<reference evidence="2" key="2">
    <citation type="journal article" date="2022" name="Front. Microbiol.">
        <title>New perspectives on an old grouping: The genomic and phenotypic variability of Oxalobacter formigenes and the implications for calcium oxalate stone prevention.</title>
        <authorList>
            <person name="Chmiel J.A."/>
            <person name="Carr C."/>
            <person name="Stuivenberg G.A."/>
            <person name="Venema R."/>
            <person name="Chanyi R.M."/>
            <person name="Al K.F."/>
            <person name="Giguere D."/>
            <person name="Say H."/>
            <person name="Akouris P.P."/>
            <person name="Dominguez Romero S.A."/>
            <person name="Kwong A."/>
            <person name="Tai V."/>
            <person name="Koval S.F."/>
            <person name="Razvi H."/>
            <person name="Bjazevic J."/>
            <person name="Burton J.P."/>
        </authorList>
    </citation>
    <scope>NUCLEOTIDE SEQUENCE</scope>
    <source>
        <strain evidence="2">OxK</strain>
    </source>
</reference>
<evidence type="ECO:0000313" key="2">
    <source>
        <dbReference type="EMBL" id="WAV91010.1"/>
    </source>
</evidence>
<sequence>MLRKACEKDISRIAEILIFAKRVSYRPIFENDEVSFNSMQVLTEAENLKQPHMLDNVFVYDDGIVRGMMKREFHGKELKLCELFIDPFFQNLGIGKKILTSLVSEARNNGCLRIYMWVLEKNARARNFYEKYGFVFSGIREEFANTGRYKMKYIMPLD</sequence>
<dbReference type="PROSITE" id="PS51186">
    <property type="entry name" value="GNAT"/>
    <property type="match status" value="1"/>
</dbReference>
<dbReference type="CDD" id="cd04301">
    <property type="entry name" value="NAT_SF"/>
    <property type="match status" value="1"/>
</dbReference>
<gene>
    <name evidence="3" type="ORF">NB645_08150</name>
    <name evidence="2" type="ORF">NB646_09305</name>
</gene>
<dbReference type="InterPro" id="IPR016181">
    <property type="entry name" value="Acyl_CoA_acyltransferase"/>
</dbReference>
<dbReference type="SUPFAM" id="SSF55729">
    <property type="entry name" value="Acyl-CoA N-acyltransferases (Nat)"/>
    <property type="match status" value="1"/>
</dbReference>
<organism evidence="2">
    <name type="scientific">Oxalobacter aliiformigenes</name>
    <dbReference type="NCBI Taxonomy" id="2946593"/>
    <lineage>
        <taxon>Bacteria</taxon>
        <taxon>Pseudomonadati</taxon>
        <taxon>Pseudomonadota</taxon>
        <taxon>Betaproteobacteria</taxon>
        <taxon>Burkholderiales</taxon>
        <taxon>Oxalobacteraceae</taxon>
        <taxon>Oxalobacter</taxon>
    </lineage>
</organism>
<evidence type="ECO:0000313" key="3">
    <source>
        <dbReference type="EMBL" id="WAV96787.1"/>
    </source>
</evidence>
<dbReference type="GO" id="GO:0016747">
    <property type="term" value="F:acyltransferase activity, transferring groups other than amino-acyl groups"/>
    <property type="evidence" value="ECO:0007669"/>
    <property type="project" value="InterPro"/>
</dbReference>
<dbReference type="InterPro" id="IPR000182">
    <property type="entry name" value="GNAT_dom"/>
</dbReference>
<feature type="domain" description="N-acetyltransferase" evidence="1">
    <location>
        <begin position="1"/>
        <end position="156"/>
    </location>
</feature>
<dbReference type="Proteomes" id="UP001164794">
    <property type="component" value="Chromosome"/>
</dbReference>
<dbReference type="PANTHER" id="PTHR43617">
    <property type="entry name" value="L-AMINO ACID N-ACETYLTRANSFERASE"/>
    <property type="match status" value="1"/>
</dbReference>
<dbReference type="Gene3D" id="3.40.630.30">
    <property type="match status" value="1"/>
</dbReference>
<evidence type="ECO:0000313" key="4">
    <source>
        <dbReference type="Proteomes" id="UP001164794"/>
    </source>
</evidence>
<keyword evidence="4" id="KW-1185">Reference proteome</keyword>
<proteinExistence type="predicted"/>
<dbReference type="Proteomes" id="UP001164819">
    <property type="component" value="Chromosome"/>
</dbReference>
<protein>
    <submittedName>
        <fullName evidence="2">GNAT family N-acetyltransferase</fullName>
    </submittedName>
</protein>
<accession>A0A9E9LFD0</accession>
<dbReference type="RefSeq" id="WP_269264267.1">
    <property type="nucleotide sequence ID" value="NZ_CP098248.1"/>
</dbReference>
<dbReference type="Pfam" id="PF00583">
    <property type="entry name" value="Acetyltransf_1"/>
    <property type="match status" value="1"/>
</dbReference>
<reference evidence="3" key="1">
    <citation type="journal article" date="2022" name="Front. Microbiol.">
        <title>New perspectives on an old grouping: The genomic and phenotypic variability of Oxalobacter formigenes and the implications for calcium oxalate stone prevention.</title>
        <authorList>
            <person name="Chmiel J.A."/>
            <person name="Carr C."/>
            <person name="Stuivenberg G.A."/>
            <person name="Venema R."/>
            <person name="Chanyi R.M."/>
            <person name="Al K.F."/>
            <person name="Giguere D."/>
            <person name="Say H."/>
            <person name="Akouris P.P."/>
            <person name="Dominguez Romero S.A."/>
            <person name="Kwong A."/>
            <person name="Tai V."/>
            <person name="Koval S.F."/>
            <person name="Razvi H."/>
            <person name="Bjazevic J."/>
            <person name="Burton J.P."/>
        </authorList>
    </citation>
    <scope>NUCLEOTIDE SEQUENCE</scope>
    <source>
        <strain evidence="3">HOxNP-1</strain>
    </source>
</reference>